<evidence type="ECO:0000313" key="2">
    <source>
        <dbReference type="Proteomes" id="UP000814033"/>
    </source>
</evidence>
<accession>A0ACB8R0Z6</accession>
<reference evidence="1" key="2">
    <citation type="journal article" date="2022" name="New Phytol.">
        <title>Evolutionary transition to the ectomycorrhizal habit in the genomes of a hyperdiverse lineage of mushroom-forming fungi.</title>
        <authorList>
            <person name="Looney B."/>
            <person name="Miyauchi S."/>
            <person name="Morin E."/>
            <person name="Drula E."/>
            <person name="Courty P.E."/>
            <person name="Kohler A."/>
            <person name="Kuo A."/>
            <person name="LaButti K."/>
            <person name="Pangilinan J."/>
            <person name="Lipzen A."/>
            <person name="Riley R."/>
            <person name="Andreopoulos W."/>
            <person name="He G."/>
            <person name="Johnson J."/>
            <person name="Nolan M."/>
            <person name="Tritt A."/>
            <person name="Barry K.W."/>
            <person name="Grigoriev I.V."/>
            <person name="Nagy L.G."/>
            <person name="Hibbett D."/>
            <person name="Henrissat B."/>
            <person name="Matheny P.B."/>
            <person name="Labbe J."/>
            <person name="Martin F.M."/>
        </authorList>
    </citation>
    <scope>NUCLEOTIDE SEQUENCE</scope>
    <source>
        <strain evidence="1">FP105234-sp</strain>
    </source>
</reference>
<protein>
    <submittedName>
        <fullName evidence="1">Uncharacterized protein</fullName>
    </submittedName>
</protein>
<name>A0ACB8R0Z6_9AGAM</name>
<reference evidence="1" key="1">
    <citation type="submission" date="2021-02" db="EMBL/GenBank/DDBJ databases">
        <authorList>
            <consortium name="DOE Joint Genome Institute"/>
            <person name="Ahrendt S."/>
            <person name="Looney B.P."/>
            <person name="Miyauchi S."/>
            <person name="Morin E."/>
            <person name="Drula E."/>
            <person name="Courty P.E."/>
            <person name="Chicoki N."/>
            <person name="Fauchery L."/>
            <person name="Kohler A."/>
            <person name="Kuo A."/>
            <person name="Labutti K."/>
            <person name="Pangilinan J."/>
            <person name="Lipzen A."/>
            <person name="Riley R."/>
            <person name="Andreopoulos W."/>
            <person name="He G."/>
            <person name="Johnson J."/>
            <person name="Barry K.W."/>
            <person name="Grigoriev I.V."/>
            <person name="Nagy L."/>
            <person name="Hibbett D."/>
            <person name="Henrissat B."/>
            <person name="Matheny P.B."/>
            <person name="Labbe J."/>
            <person name="Martin F."/>
        </authorList>
    </citation>
    <scope>NUCLEOTIDE SEQUENCE</scope>
    <source>
        <strain evidence="1">FP105234-sp</strain>
    </source>
</reference>
<keyword evidence="2" id="KW-1185">Reference proteome</keyword>
<dbReference type="EMBL" id="MU276932">
    <property type="protein sequence ID" value="KAI0037470.1"/>
    <property type="molecule type" value="Genomic_DNA"/>
</dbReference>
<comment type="caution">
    <text evidence="1">The sequence shown here is derived from an EMBL/GenBank/DDBJ whole genome shotgun (WGS) entry which is preliminary data.</text>
</comment>
<evidence type="ECO:0000313" key="1">
    <source>
        <dbReference type="EMBL" id="KAI0037470.1"/>
    </source>
</evidence>
<proteinExistence type="predicted"/>
<organism evidence="1 2">
    <name type="scientific">Auriscalpium vulgare</name>
    <dbReference type="NCBI Taxonomy" id="40419"/>
    <lineage>
        <taxon>Eukaryota</taxon>
        <taxon>Fungi</taxon>
        <taxon>Dikarya</taxon>
        <taxon>Basidiomycota</taxon>
        <taxon>Agaricomycotina</taxon>
        <taxon>Agaricomycetes</taxon>
        <taxon>Russulales</taxon>
        <taxon>Auriscalpiaceae</taxon>
        <taxon>Auriscalpium</taxon>
    </lineage>
</organism>
<sequence>MEQLFVIIDDPNVAVEILDRRGSTYADRPEMPMAALCGFDRAMSGTRYGPRLREYRKLIGRVIGTKGSMVKFYPAEEYQSTMFLKRVMNKPAKLDEVGVRTAGAMVLQITYGFRIKEEGSDPLVDLADRTLLQFSKVMPGMFLVDVLPWL</sequence>
<dbReference type="Proteomes" id="UP000814033">
    <property type="component" value="Unassembled WGS sequence"/>
</dbReference>
<gene>
    <name evidence="1" type="ORF">FA95DRAFT_1568145</name>
</gene>
<feature type="non-terminal residue" evidence="1">
    <location>
        <position position="150"/>
    </location>
</feature>